<accession>A0ABR1VKD5</accession>
<dbReference type="Pfam" id="PF26640">
    <property type="entry name" value="DUF8212"/>
    <property type="match status" value="1"/>
</dbReference>
<gene>
    <name evidence="3" type="ORF">PG996_005049</name>
</gene>
<dbReference type="PANTHER" id="PTHR10622">
    <property type="entry name" value="HET DOMAIN-CONTAINING PROTEIN"/>
    <property type="match status" value="1"/>
</dbReference>
<proteinExistence type="predicted"/>
<dbReference type="InterPro" id="IPR010730">
    <property type="entry name" value="HET"/>
</dbReference>
<evidence type="ECO:0000259" key="2">
    <source>
        <dbReference type="Pfam" id="PF26640"/>
    </source>
</evidence>
<evidence type="ECO:0000313" key="3">
    <source>
        <dbReference type="EMBL" id="KAK8071701.1"/>
    </source>
</evidence>
<keyword evidence="4" id="KW-1185">Reference proteome</keyword>
<evidence type="ECO:0000259" key="1">
    <source>
        <dbReference type="Pfam" id="PF06985"/>
    </source>
</evidence>
<dbReference type="Proteomes" id="UP001446871">
    <property type="component" value="Unassembled WGS sequence"/>
</dbReference>
<reference evidence="3 4" key="1">
    <citation type="submission" date="2023-01" db="EMBL/GenBank/DDBJ databases">
        <title>Analysis of 21 Apiospora genomes using comparative genomics revels a genus with tremendous synthesis potential of carbohydrate active enzymes and secondary metabolites.</title>
        <authorList>
            <person name="Sorensen T."/>
        </authorList>
    </citation>
    <scope>NUCLEOTIDE SEQUENCE [LARGE SCALE GENOMIC DNA]</scope>
    <source>
        <strain evidence="3 4">CBS 83171</strain>
    </source>
</reference>
<dbReference type="InterPro" id="IPR058525">
    <property type="entry name" value="DUF8212"/>
</dbReference>
<feature type="domain" description="DUF8212" evidence="2">
    <location>
        <begin position="262"/>
        <end position="336"/>
    </location>
</feature>
<evidence type="ECO:0008006" key="5">
    <source>
        <dbReference type="Google" id="ProtNLM"/>
    </source>
</evidence>
<name>A0ABR1VKD5_9PEZI</name>
<dbReference type="Pfam" id="PF06985">
    <property type="entry name" value="HET"/>
    <property type="match status" value="1"/>
</dbReference>
<sequence>MRLLNTDQYKLVEANDLRTSTPEYAILSHTWISPKDEITYQDLKQRKGDIENDIFKQKGWAKLRKYCDRAARDGWEWAWMDTCCIDKTNPADTQEAINSMFRWYQSAGICYAYLDDVDSNDALGRPIPVDCDLDDIAGRDNVADPASSSHLDLAPDLINSKWFTRGWTLQELLAPPYLVFVDRAWRRIGTRESWFDEIRAASKIEARHLTNFSPTDFTACSIAMRFSWASLRLTTVEEDETYSLLGLFGISLPLIYGEGRWRAFNRLQRELITVYNDDSIFAWKFKPPSSENGHTATGSQQQKANEHGRGILAPSIREYWDASSIEAFSFDNSFSMTNKGLEINAQRWRRKDDTNRCLIRLNCGLGAFQRLAIPLLEHVDGTYGRIKLDELYDMTMVRPHEWKEVPSKGPAVIRASNYSSVVTSTSVFTLDYPDQIDVGSKYFVDFGVSHPRLKALDGSFSGPGLTPNELIVEPNRLVFINIELPSGDSRFQLDVIVNLDERSFPSVGVLARGQATRGRLGDPLAETTSDIYEAIAEDLHYQVATDPAYPAIAVDEDGGAVVSVVLLPRPRKRRLMQGSGASEANSTTSREYVLKIRVRQDVDHDRPAPEPFLKRRRTEY</sequence>
<organism evidence="3 4">
    <name type="scientific">Apiospora saccharicola</name>
    <dbReference type="NCBI Taxonomy" id="335842"/>
    <lineage>
        <taxon>Eukaryota</taxon>
        <taxon>Fungi</taxon>
        <taxon>Dikarya</taxon>
        <taxon>Ascomycota</taxon>
        <taxon>Pezizomycotina</taxon>
        <taxon>Sordariomycetes</taxon>
        <taxon>Xylariomycetidae</taxon>
        <taxon>Amphisphaeriales</taxon>
        <taxon>Apiosporaceae</taxon>
        <taxon>Apiospora</taxon>
    </lineage>
</organism>
<protein>
    <recommendedName>
        <fullName evidence="5">Heterokaryon incompatibility domain-containing protein</fullName>
    </recommendedName>
</protein>
<dbReference type="EMBL" id="JAQQWM010000003">
    <property type="protein sequence ID" value="KAK8071701.1"/>
    <property type="molecule type" value="Genomic_DNA"/>
</dbReference>
<feature type="domain" description="Heterokaryon incompatibility" evidence="1">
    <location>
        <begin position="24"/>
        <end position="171"/>
    </location>
</feature>
<comment type="caution">
    <text evidence="3">The sequence shown here is derived from an EMBL/GenBank/DDBJ whole genome shotgun (WGS) entry which is preliminary data.</text>
</comment>
<dbReference type="PANTHER" id="PTHR10622:SF10">
    <property type="entry name" value="HET DOMAIN-CONTAINING PROTEIN"/>
    <property type="match status" value="1"/>
</dbReference>
<evidence type="ECO:0000313" key="4">
    <source>
        <dbReference type="Proteomes" id="UP001446871"/>
    </source>
</evidence>